<dbReference type="CDD" id="cd11290">
    <property type="entry name" value="gelsolin_S1_like"/>
    <property type="match status" value="1"/>
</dbReference>
<gene>
    <name evidence="2" type="ORF">HK100_001297</name>
</gene>
<organism evidence="2 3">
    <name type="scientific">Physocladia obscura</name>
    <dbReference type="NCBI Taxonomy" id="109957"/>
    <lineage>
        <taxon>Eukaryota</taxon>
        <taxon>Fungi</taxon>
        <taxon>Fungi incertae sedis</taxon>
        <taxon>Chytridiomycota</taxon>
        <taxon>Chytridiomycota incertae sedis</taxon>
        <taxon>Chytridiomycetes</taxon>
        <taxon>Chytridiales</taxon>
        <taxon>Chytriomycetaceae</taxon>
        <taxon>Physocladia</taxon>
    </lineage>
</organism>
<feature type="domain" description="Gelsolin-like" evidence="1">
    <location>
        <begin position="59"/>
        <end position="139"/>
    </location>
</feature>
<dbReference type="Gene3D" id="3.40.20.10">
    <property type="entry name" value="Severin"/>
    <property type="match status" value="3"/>
</dbReference>
<dbReference type="AlphaFoldDB" id="A0AAD5XEY7"/>
<proteinExistence type="predicted"/>
<evidence type="ECO:0000313" key="3">
    <source>
        <dbReference type="Proteomes" id="UP001211907"/>
    </source>
</evidence>
<dbReference type="InterPro" id="IPR007122">
    <property type="entry name" value="Villin/Gelsolin"/>
</dbReference>
<dbReference type="PANTHER" id="PTHR11977:SF130">
    <property type="entry name" value="SEVERIN"/>
    <property type="match status" value="1"/>
</dbReference>
<reference evidence="2" key="1">
    <citation type="submission" date="2020-05" db="EMBL/GenBank/DDBJ databases">
        <title>Phylogenomic resolution of chytrid fungi.</title>
        <authorList>
            <person name="Stajich J.E."/>
            <person name="Amses K."/>
            <person name="Simmons R."/>
            <person name="Seto K."/>
            <person name="Myers J."/>
            <person name="Bonds A."/>
            <person name="Quandt C.A."/>
            <person name="Barry K."/>
            <person name="Liu P."/>
            <person name="Grigoriev I."/>
            <person name="Longcore J.E."/>
            <person name="James T.Y."/>
        </authorList>
    </citation>
    <scope>NUCLEOTIDE SEQUENCE</scope>
    <source>
        <strain evidence="2">JEL0513</strain>
    </source>
</reference>
<dbReference type="InterPro" id="IPR007123">
    <property type="entry name" value="Gelsolin-like_dom"/>
</dbReference>
<evidence type="ECO:0000313" key="2">
    <source>
        <dbReference type="EMBL" id="KAJ3115586.1"/>
    </source>
</evidence>
<dbReference type="EMBL" id="JADGJH010001281">
    <property type="protein sequence ID" value="KAJ3115586.1"/>
    <property type="molecule type" value="Genomic_DNA"/>
</dbReference>
<dbReference type="PANTHER" id="PTHR11977">
    <property type="entry name" value="VILLIN"/>
    <property type="match status" value="1"/>
</dbReference>
<feature type="domain" description="Gelsolin-like" evidence="1">
    <location>
        <begin position="304"/>
        <end position="352"/>
    </location>
</feature>
<keyword evidence="3" id="KW-1185">Reference proteome</keyword>
<sequence length="379" mass="42320">MFHFLTKPHVTKFEDSNIANIGSDLDKKARLDAAHKEPAWEGVGSKVGLRVFRIEQFQVKPVPEKDYGRFYNGDSYIVINTWKKPQGDKLYYDIHFWLGLKTSQDEAGTAAYKTVELDDYLGTLPVQHREVQNSESQLFKSYFPHFEILNGGVDSGFHHVSGDTHTPHLYKISLHGLPSHSHQGVTITEEDVISSAALNTGEVFVFDAADAVYVWIGSESKGVEKVKAQEVANRIVGERDGRVEISVYDENDSDAGPFWTALGGKGPVSKKVVSAKPVFEKTLIRLTDRTRGGKLSYHFEAKGSDVSLSKFDTKDVFIFDANEHVFVWIGKGSDDVERKNALKFAGDYLHENGRPLTLPVTRIIEGMDHCAAFNIAIEV</sequence>
<protein>
    <recommendedName>
        <fullName evidence="1">Gelsolin-like domain-containing protein</fullName>
    </recommendedName>
</protein>
<dbReference type="PRINTS" id="PR00597">
    <property type="entry name" value="GELSOLIN"/>
</dbReference>
<dbReference type="SUPFAM" id="SSF55753">
    <property type="entry name" value="Actin depolymerizing proteins"/>
    <property type="match status" value="3"/>
</dbReference>
<dbReference type="SMART" id="SM00262">
    <property type="entry name" value="GEL"/>
    <property type="match status" value="3"/>
</dbReference>
<comment type="caution">
    <text evidence="2">The sequence shown here is derived from an EMBL/GenBank/DDBJ whole genome shotgun (WGS) entry which is preliminary data.</text>
</comment>
<evidence type="ECO:0000259" key="1">
    <source>
        <dbReference type="Pfam" id="PF00626"/>
    </source>
</evidence>
<dbReference type="GO" id="GO:0008154">
    <property type="term" value="P:actin polymerization or depolymerization"/>
    <property type="evidence" value="ECO:0007669"/>
    <property type="project" value="TreeGrafter"/>
</dbReference>
<dbReference type="GO" id="GO:0051015">
    <property type="term" value="F:actin filament binding"/>
    <property type="evidence" value="ECO:0007669"/>
    <property type="project" value="InterPro"/>
</dbReference>
<name>A0AAD5XEY7_9FUNG</name>
<dbReference type="Pfam" id="PF00626">
    <property type="entry name" value="Gelsolin"/>
    <property type="match status" value="3"/>
</dbReference>
<dbReference type="InterPro" id="IPR029006">
    <property type="entry name" value="ADF-H/Gelsolin-like_dom_sf"/>
</dbReference>
<dbReference type="Proteomes" id="UP001211907">
    <property type="component" value="Unassembled WGS sequence"/>
</dbReference>
<dbReference type="GO" id="GO:0015629">
    <property type="term" value="C:actin cytoskeleton"/>
    <property type="evidence" value="ECO:0007669"/>
    <property type="project" value="TreeGrafter"/>
</dbReference>
<feature type="domain" description="Gelsolin-like" evidence="1">
    <location>
        <begin position="189"/>
        <end position="253"/>
    </location>
</feature>
<accession>A0AAD5XEY7</accession>
<dbReference type="GO" id="GO:0005737">
    <property type="term" value="C:cytoplasm"/>
    <property type="evidence" value="ECO:0007669"/>
    <property type="project" value="TreeGrafter"/>
</dbReference>